<dbReference type="Proteomes" id="UP000582213">
    <property type="component" value="Unassembled WGS sequence"/>
</dbReference>
<gene>
    <name evidence="2" type="ORF">D1869_07940</name>
    <name evidence="1" type="ORF">HNQ62_000141</name>
</gene>
<dbReference type="KEGG" id="soh:D1869_07940"/>
<evidence type="ECO:0000313" key="1">
    <source>
        <dbReference type="EMBL" id="MBB5252423.1"/>
    </source>
</evidence>
<dbReference type="Gene3D" id="3.90.180.10">
    <property type="entry name" value="Medium-chain alcohol dehydrogenases, catalytic domain"/>
    <property type="match status" value="1"/>
</dbReference>
<reference evidence="1 4" key="2">
    <citation type="submission" date="2020-08" db="EMBL/GenBank/DDBJ databases">
        <title>Genomic Encyclopedia of Type Strains, Phase IV (KMG-IV): sequencing the most valuable type-strain genomes for metagenomic binning, comparative biology and taxonomic classification.</title>
        <authorList>
            <person name="Goeker M."/>
        </authorList>
    </citation>
    <scope>NUCLEOTIDE SEQUENCE [LARGE SCALE GENOMIC DNA]</scope>
    <source>
        <strain evidence="1 4">DSM 12421</strain>
    </source>
</reference>
<reference evidence="2 3" key="1">
    <citation type="submission" date="2019-10" db="EMBL/GenBank/DDBJ databases">
        <title>Genome Sequences from Six Type Strain Members of the Archaeal Family Sulfolobaceae: Acidianus ambivalens, Acidianus infernus, Metallosphaera prunae, Stygiolobus azoricus, Sulfolobus metallicus, and Sulfurisphaera ohwakuensis.</title>
        <authorList>
            <person name="Counts J.A."/>
            <person name="Kelly R.M."/>
        </authorList>
    </citation>
    <scope>NUCLEOTIDE SEQUENCE [LARGE SCALE GENOMIC DNA]</scope>
    <source>
        <strain evidence="2 3">TA-1</strain>
    </source>
</reference>
<sequence length="288" mass="31987">MNAIVFDLGITMKDIVEKPIKNDFLLVSPIKVLISGIENSIYTGLLWIHPGTILGSTGIVKIDTVGLDVDTQLEGKHAIVLPYSKKYGGIGTEIDGILVEKAVIPDDSIVPLPPDYIEKFVLYPFVSIGLQLRKITRGENVLIIGDGLTGLISAQMLVGYANKISMFRDDAYKVKIYGVEEVKEIDNAKWEVILITTMRSWPRAVLRSLPINAVIIMPKFMNTWPALSPNNIKLIEPAKINGVFEYIENEISDKFFNELIGISDDLFSSIPTSKPGIIINVEKLFKKI</sequence>
<keyword evidence="3" id="KW-1185">Reference proteome</keyword>
<protein>
    <submittedName>
        <fullName evidence="1">NADPH:quinone reductase-like Zn-dependent oxidoreductase</fullName>
    </submittedName>
    <submittedName>
        <fullName evidence="2">Zinc-binding alcohol dehydrogenase family protein</fullName>
    </submittedName>
</protein>
<dbReference type="SUPFAM" id="SSF50129">
    <property type="entry name" value="GroES-like"/>
    <property type="match status" value="1"/>
</dbReference>
<dbReference type="EMBL" id="CP045484">
    <property type="protein sequence ID" value="QGR17122.1"/>
    <property type="molecule type" value="Genomic_DNA"/>
</dbReference>
<evidence type="ECO:0000313" key="2">
    <source>
        <dbReference type="EMBL" id="QGR17122.1"/>
    </source>
</evidence>
<dbReference type="GeneID" id="95642368"/>
<dbReference type="AlphaFoldDB" id="A0A650CH38"/>
<dbReference type="Proteomes" id="UP000427373">
    <property type="component" value="Chromosome"/>
</dbReference>
<name>A0A650CH38_SULOH</name>
<accession>A0A650CH38</accession>
<dbReference type="RefSeq" id="WP_156014627.1">
    <property type="nucleotide sequence ID" value="NZ_AP031374.1"/>
</dbReference>
<proteinExistence type="predicted"/>
<organism evidence="2 3">
    <name type="scientific">Sulfurisphaera ohwakuensis</name>
    <dbReference type="NCBI Taxonomy" id="69656"/>
    <lineage>
        <taxon>Archaea</taxon>
        <taxon>Thermoproteota</taxon>
        <taxon>Thermoprotei</taxon>
        <taxon>Sulfolobales</taxon>
        <taxon>Sulfolobaceae</taxon>
        <taxon>Sulfurisphaera</taxon>
    </lineage>
</organism>
<evidence type="ECO:0000313" key="4">
    <source>
        <dbReference type="Proteomes" id="UP000582213"/>
    </source>
</evidence>
<evidence type="ECO:0000313" key="3">
    <source>
        <dbReference type="Proteomes" id="UP000427373"/>
    </source>
</evidence>
<dbReference type="InterPro" id="IPR011032">
    <property type="entry name" value="GroES-like_sf"/>
</dbReference>
<dbReference type="EMBL" id="JACHFY010000001">
    <property type="protein sequence ID" value="MBB5252423.1"/>
    <property type="molecule type" value="Genomic_DNA"/>
</dbReference>
<dbReference type="OrthoDB" id="42836at2157"/>